<organism evidence="2 3">
    <name type="scientific">Roseospira visakhapatnamensis</name>
    <dbReference type="NCBI Taxonomy" id="390880"/>
    <lineage>
        <taxon>Bacteria</taxon>
        <taxon>Pseudomonadati</taxon>
        <taxon>Pseudomonadota</taxon>
        <taxon>Alphaproteobacteria</taxon>
        <taxon>Rhodospirillales</taxon>
        <taxon>Rhodospirillaceae</taxon>
        <taxon>Roseospira</taxon>
    </lineage>
</organism>
<dbReference type="AlphaFoldDB" id="A0A7W6RF18"/>
<keyword evidence="3" id="KW-1185">Reference proteome</keyword>
<accession>A0A7W6RF18</accession>
<dbReference type="InterPro" id="IPR029063">
    <property type="entry name" value="SAM-dependent_MTases_sf"/>
</dbReference>
<evidence type="ECO:0000259" key="1">
    <source>
        <dbReference type="Pfam" id="PF13649"/>
    </source>
</evidence>
<dbReference type="RefSeq" id="WP_184046643.1">
    <property type="nucleotide sequence ID" value="NZ_JACIGK010000025.1"/>
</dbReference>
<dbReference type="SUPFAM" id="SSF53335">
    <property type="entry name" value="S-adenosyl-L-methionine-dependent methyltransferases"/>
    <property type="match status" value="1"/>
</dbReference>
<proteinExistence type="predicted"/>
<keyword evidence="2" id="KW-0489">Methyltransferase</keyword>
<dbReference type="CDD" id="cd02440">
    <property type="entry name" value="AdoMet_MTases"/>
    <property type="match status" value="1"/>
</dbReference>
<reference evidence="2 3" key="1">
    <citation type="submission" date="2020-08" db="EMBL/GenBank/DDBJ databases">
        <title>Genome sequencing of Purple Non-Sulfur Bacteria from various extreme environments.</title>
        <authorList>
            <person name="Mayer M."/>
        </authorList>
    </citation>
    <scope>NUCLEOTIDE SEQUENCE [LARGE SCALE GENOMIC DNA]</scope>
    <source>
        <strain evidence="2 3">JA131</strain>
    </source>
</reference>
<sequence>MTKDDRLRRAYAVQGPDEVRGLYREWADGYEADVVEGLGYVAPRHAARALADALPDTASRVLDVGCGTGLVGLELRALGYTHVDGLDLCPEMLQAAAGKGLYDRLMEGDLTARLTMDDDAYDGSICVGTFTHGHVGPGGLGELIRVTRPGGPVTFTVNDGVYDAENYDGALAALEADGRVRVTDRARADYLPGEDIRCRLITLRVA</sequence>
<dbReference type="Pfam" id="PF13649">
    <property type="entry name" value="Methyltransf_25"/>
    <property type="match status" value="1"/>
</dbReference>
<dbReference type="GO" id="GO:0032259">
    <property type="term" value="P:methylation"/>
    <property type="evidence" value="ECO:0007669"/>
    <property type="project" value="UniProtKB-KW"/>
</dbReference>
<dbReference type="PANTHER" id="PTHR43591:SF110">
    <property type="entry name" value="RHODANESE DOMAIN-CONTAINING PROTEIN"/>
    <property type="match status" value="1"/>
</dbReference>
<dbReference type="Gene3D" id="3.40.50.150">
    <property type="entry name" value="Vaccinia Virus protein VP39"/>
    <property type="match status" value="1"/>
</dbReference>
<name>A0A7W6RF18_9PROT</name>
<feature type="domain" description="Methyltransferase" evidence="1">
    <location>
        <begin position="61"/>
        <end position="151"/>
    </location>
</feature>
<gene>
    <name evidence="2" type="ORF">GGD89_002981</name>
</gene>
<keyword evidence="2" id="KW-0808">Transferase</keyword>
<dbReference type="Proteomes" id="UP000554286">
    <property type="component" value="Unassembled WGS sequence"/>
</dbReference>
<dbReference type="InterPro" id="IPR041698">
    <property type="entry name" value="Methyltransf_25"/>
</dbReference>
<dbReference type="PANTHER" id="PTHR43591">
    <property type="entry name" value="METHYLTRANSFERASE"/>
    <property type="match status" value="1"/>
</dbReference>
<evidence type="ECO:0000313" key="2">
    <source>
        <dbReference type="EMBL" id="MBB4267340.1"/>
    </source>
</evidence>
<comment type="caution">
    <text evidence="2">The sequence shown here is derived from an EMBL/GenBank/DDBJ whole genome shotgun (WGS) entry which is preliminary data.</text>
</comment>
<protein>
    <submittedName>
        <fullName evidence="2">Putative TPR repeat methyltransferase</fullName>
    </submittedName>
</protein>
<evidence type="ECO:0000313" key="3">
    <source>
        <dbReference type="Proteomes" id="UP000554286"/>
    </source>
</evidence>
<dbReference type="EMBL" id="JACIGK010000025">
    <property type="protein sequence ID" value="MBB4267340.1"/>
    <property type="molecule type" value="Genomic_DNA"/>
</dbReference>
<dbReference type="GO" id="GO:0008168">
    <property type="term" value="F:methyltransferase activity"/>
    <property type="evidence" value="ECO:0007669"/>
    <property type="project" value="UniProtKB-KW"/>
</dbReference>